<gene>
    <name evidence="1" type="ORF">Llan_0285</name>
</gene>
<dbReference type="RefSeq" id="WP_028373932.1">
    <property type="nucleotide sequence ID" value="NZ_LT906451.1"/>
</dbReference>
<sequence>MIILYALIFDLHEFGTMILPYIKTFFGKLSNFFGKLSKYLINCFSGDELSSDEPSEEMITLPADDTPTTSPMTGSLLSPALIVMVVAGRKTHHDIPLNCKPFHFKFDDDDKDNDHPGVGLLHEMAVTSYDNDVDTRSFAAACA</sequence>
<dbReference type="Proteomes" id="UP000054869">
    <property type="component" value="Unassembled WGS sequence"/>
</dbReference>
<dbReference type="EMBL" id="LNYI01000006">
    <property type="protein sequence ID" value="KTD24980.1"/>
    <property type="molecule type" value="Genomic_DNA"/>
</dbReference>
<reference evidence="1 2" key="1">
    <citation type="submission" date="2015-11" db="EMBL/GenBank/DDBJ databases">
        <title>Genomic analysis of 38 Legionella species identifies large and diverse effector repertoires.</title>
        <authorList>
            <person name="Burstein D."/>
            <person name="Amaro F."/>
            <person name="Zusman T."/>
            <person name="Lifshitz Z."/>
            <person name="Cohen O."/>
            <person name="Gilbert J.A."/>
            <person name="Pupko T."/>
            <person name="Shuman H.A."/>
            <person name="Segal G."/>
        </authorList>
    </citation>
    <scope>NUCLEOTIDE SEQUENCE [LARGE SCALE GENOMIC DNA]</scope>
    <source>
        <strain evidence="1 2">ATCC 49751</strain>
    </source>
</reference>
<protein>
    <submittedName>
        <fullName evidence="1">Uncharacterized protein</fullName>
    </submittedName>
</protein>
<proteinExistence type="predicted"/>
<keyword evidence="2" id="KW-1185">Reference proteome</keyword>
<dbReference type="STRING" id="45067.Llan_0285"/>
<dbReference type="AlphaFoldDB" id="A0A0W0VXG8"/>
<accession>A0A0W0VXG8</accession>
<name>A0A0W0VXG8_9GAMM</name>
<comment type="caution">
    <text evidence="1">The sequence shown here is derived from an EMBL/GenBank/DDBJ whole genome shotgun (WGS) entry which is preliminary data.</text>
</comment>
<organism evidence="1 2">
    <name type="scientific">Legionella lansingensis</name>
    <dbReference type="NCBI Taxonomy" id="45067"/>
    <lineage>
        <taxon>Bacteria</taxon>
        <taxon>Pseudomonadati</taxon>
        <taxon>Pseudomonadota</taxon>
        <taxon>Gammaproteobacteria</taxon>
        <taxon>Legionellales</taxon>
        <taxon>Legionellaceae</taxon>
        <taxon>Legionella</taxon>
    </lineage>
</organism>
<evidence type="ECO:0000313" key="1">
    <source>
        <dbReference type="EMBL" id="KTD24980.1"/>
    </source>
</evidence>
<evidence type="ECO:0000313" key="2">
    <source>
        <dbReference type="Proteomes" id="UP000054869"/>
    </source>
</evidence>
<dbReference type="PATRIC" id="fig|45067.4.peg.299"/>